<name>A0A4Q4Z1C6_9ACTN</name>
<keyword evidence="1" id="KW-1133">Transmembrane helix</keyword>
<dbReference type="EMBL" id="SDKM01000069">
    <property type="protein sequence ID" value="RYP81373.1"/>
    <property type="molecule type" value="Genomic_DNA"/>
</dbReference>
<proteinExistence type="predicted"/>
<reference evidence="2 3" key="1">
    <citation type="submission" date="2019-01" db="EMBL/GenBank/DDBJ databases">
        <title>Nocardioides guangzhouensis sp. nov., an actinobacterium isolated from soil.</title>
        <authorList>
            <person name="Fu Y."/>
            <person name="Cai Y."/>
            <person name="Lin Z."/>
            <person name="Chen P."/>
        </authorList>
    </citation>
    <scope>NUCLEOTIDE SEQUENCE [LARGE SCALE GENOMIC DNA]</scope>
    <source>
        <strain evidence="2 3">130</strain>
    </source>
</reference>
<keyword evidence="3" id="KW-1185">Reference proteome</keyword>
<keyword evidence="1" id="KW-0472">Membrane</keyword>
<evidence type="ECO:0008006" key="4">
    <source>
        <dbReference type="Google" id="ProtNLM"/>
    </source>
</evidence>
<evidence type="ECO:0000313" key="2">
    <source>
        <dbReference type="EMBL" id="RYP81373.1"/>
    </source>
</evidence>
<evidence type="ECO:0000256" key="1">
    <source>
        <dbReference type="SAM" id="Phobius"/>
    </source>
</evidence>
<dbReference type="Proteomes" id="UP000295198">
    <property type="component" value="Unassembled WGS sequence"/>
</dbReference>
<protein>
    <recommendedName>
        <fullName evidence="4">Integral membrane protein</fullName>
    </recommendedName>
</protein>
<sequence>MRPVRHLTFAVTALLACLLLPVAVVGLWTDSVVTDSDAYVETVGPLADDPVVQEFVRDTLVQETLTRLPRAPEPLVSTAATRVVEGPEFRPAWERANREAHEQLVAALEDDSDSPVADDGTVVIQIGPLVAAVLDAVDTRNLIDTSKVPDVSTSVRLISADDLQTARTYYRVVDEGGFWLPVLWAVLVAVALLVAVRRLRALVWLGLGSAVALAGLLLSVSSGRSLAEERAPSGQTELVGAMYDVLLSSLRELSWFLFGIALAVAVVALVASVLLGPVRRRD</sequence>
<feature type="transmembrane region" description="Helical" evidence="1">
    <location>
        <begin position="253"/>
        <end position="276"/>
    </location>
</feature>
<accession>A0A4Q4Z1C6</accession>
<dbReference type="PROSITE" id="PS51257">
    <property type="entry name" value="PROKAR_LIPOPROTEIN"/>
    <property type="match status" value="1"/>
</dbReference>
<organism evidence="2 3">
    <name type="scientific">Nocardioides guangzhouensis</name>
    <dbReference type="NCBI Taxonomy" id="2497878"/>
    <lineage>
        <taxon>Bacteria</taxon>
        <taxon>Bacillati</taxon>
        <taxon>Actinomycetota</taxon>
        <taxon>Actinomycetes</taxon>
        <taxon>Propionibacteriales</taxon>
        <taxon>Nocardioidaceae</taxon>
        <taxon>Nocardioides</taxon>
    </lineage>
</organism>
<feature type="transmembrane region" description="Helical" evidence="1">
    <location>
        <begin position="202"/>
        <end position="220"/>
    </location>
</feature>
<keyword evidence="1" id="KW-0812">Transmembrane</keyword>
<dbReference type="OrthoDB" id="4350291at2"/>
<dbReference type="RefSeq" id="WP_134720953.1">
    <property type="nucleotide sequence ID" value="NZ_SDKM01000069.1"/>
</dbReference>
<comment type="caution">
    <text evidence="2">The sequence shown here is derived from an EMBL/GenBank/DDBJ whole genome shotgun (WGS) entry which is preliminary data.</text>
</comment>
<gene>
    <name evidence="2" type="ORF">EKO23_23675</name>
</gene>
<feature type="transmembrane region" description="Helical" evidence="1">
    <location>
        <begin position="176"/>
        <end position="195"/>
    </location>
</feature>
<evidence type="ECO:0000313" key="3">
    <source>
        <dbReference type="Proteomes" id="UP000295198"/>
    </source>
</evidence>
<dbReference type="AlphaFoldDB" id="A0A4Q4Z1C6"/>